<accession>A0A0X8HU49</accession>
<dbReference type="AlphaFoldDB" id="A0A0X8HU49"/>
<dbReference type="GO" id="GO:0004366">
    <property type="term" value="F:glycerol-3-phosphate O-acyltransferase activity"/>
    <property type="evidence" value="ECO:0007669"/>
    <property type="project" value="TreeGrafter"/>
</dbReference>
<protein>
    <submittedName>
        <fullName evidence="3">HER229Cp</fullName>
    </submittedName>
</protein>
<feature type="transmembrane region" description="Helical" evidence="1">
    <location>
        <begin position="479"/>
        <end position="500"/>
    </location>
</feature>
<name>A0A0X8HU49_9SACH</name>
<dbReference type="EMBL" id="CP014245">
    <property type="protein sequence ID" value="AMD21507.1"/>
    <property type="molecule type" value="Genomic_DNA"/>
</dbReference>
<dbReference type="RefSeq" id="XP_017988503.1">
    <property type="nucleotide sequence ID" value="XM_018133014.1"/>
</dbReference>
<dbReference type="GO" id="GO:0016287">
    <property type="term" value="F:glycerone-phosphate O-acyltransferase activity"/>
    <property type="evidence" value="ECO:0007669"/>
    <property type="project" value="TreeGrafter"/>
</dbReference>
<dbReference type="STRING" id="45286.A0A0X8HU49"/>
<dbReference type="InterPro" id="IPR052744">
    <property type="entry name" value="GPAT/DAPAT"/>
</dbReference>
<dbReference type="GO" id="GO:0008654">
    <property type="term" value="P:phospholipid biosynthetic process"/>
    <property type="evidence" value="ECO:0007669"/>
    <property type="project" value="TreeGrafter"/>
</dbReference>
<dbReference type="SUPFAM" id="SSF69593">
    <property type="entry name" value="Glycerol-3-phosphate (1)-acyltransferase"/>
    <property type="match status" value="1"/>
</dbReference>
<evidence type="ECO:0000313" key="4">
    <source>
        <dbReference type="Proteomes" id="UP000243052"/>
    </source>
</evidence>
<keyword evidence="1" id="KW-0472">Membrane</keyword>
<dbReference type="Proteomes" id="UP000243052">
    <property type="component" value="Chromosome v"/>
</dbReference>
<evidence type="ECO:0000259" key="2">
    <source>
        <dbReference type="SMART" id="SM00563"/>
    </source>
</evidence>
<keyword evidence="4" id="KW-1185">Reference proteome</keyword>
<keyword evidence="1" id="KW-0812">Transmembrane</keyword>
<dbReference type="InterPro" id="IPR002123">
    <property type="entry name" value="Plipid/glycerol_acylTrfase"/>
</dbReference>
<feature type="transmembrane region" description="Helical" evidence="1">
    <location>
        <begin position="559"/>
        <end position="580"/>
    </location>
</feature>
<dbReference type="PANTHER" id="PTHR31605">
    <property type="entry name" value="GLYCEROL-3-PHOSPHATE O-ACYLTRANSFERASE 1"/>
    <property type="match status" value="1"/>
</dbReference>
<evidence type="ECO:0000256" key="1">
    <source>
        <dbReference type="SAM" id="Phobius"/>
    </source>
</evidence>
<gene>
    <name evidence="3" type="ORF">AW171_hschr53459</name>
</gene>
<proteinExistence type="predicted"/>
<feature type="domain" description="Phospholipid/glycerol acyltransferase" evidence="2">
    <location>
        <begin position="121"/>
        <end position="330"/>
    </location>
</feature>
<dbReference type="OrthoDB" id="2427554at2759"/>
<dbReference type="CDD" id="cd07992">
    <property type="entry name" value="LPLAT_AAK14816-like"/>
    <property type="match status" value="1"/>
</dbReference>
<dbReference type="GeneID" id="28724797"/>
<keyword evidence="1" id="KW-1133">Transmembrane helix</keyword>
<dbReference type="SMART" id="SM00563">
    <property type="entry name" value="PlsC"/>
    <property type="match status" value="1"/>
</dbReference>
<evidence type="ECO:0000313" key="3">
    <source>
        <dbReference type="EMBL" id="AMD21507.1"/>
    </source>
</evidence>
<dbReference type="PANTHER" id="PTHR31605:SF0">
    <property type="entry name" value="GLYCEROL-3-PHOSPHATE O-ACYLTRANSFERASE 1"/>
    <property type="match status" value="1"/>
</dbReference>
<dbReference type="Pfam" id="PF01553">
    <property type="entry name" value="Acyltransferase"/>
    <property type="match status" value="1"/>
</dbReference>
<feature type="transmembrane region" description="Helical" evidence="1">
    <location>
        <begin position="530"/>
        <end position="553"/>
    </location>
</feature>
<reference evidence="3 4" key="1">
    <citation type="submission" date="2016-01" db="EMBL/GenBank/DDBJ databases">
        <title>Genome sequence of the yeast Holleya sinecauda.</title>
        <authorList>
            <person name="Dietrich F.S."/>
        </authorList>
    </citation>
    <scope>NUCLEOTIDE SEQUENCE [LARGE SCALE GENOMIC DNA]</scope>
    <source>
        <strain evidence="3 4">ATCC 58844</strain>
    </source>
</reference>
<sequence length="761" mass="86188">MNMDRELVRKEEHIIHSNSDVNLTTGLKSLDNDDAAAKSNATVNSEIENNEKSSSREHDQSHLIYGTSDDSEEDFKYEEAPLWRKLMYDFFLWIFTKVFDCFFREIRTRDGYKVPSEGPIIFVAAPHANQFVDPVILMCQVKKIANRRISFLIAAKSLKAFAVGTLARCAMAIGVARAQDNLRPAAGRIKLHPDDPRRIIGIGTEFTKYQEKGLIGLPKSLGNIDIETIISDTELILRKEFKMQKPEVRNILTKGTPFKYAPKVNQSQVYHRVFEHLAHGQCIGIFPEGGSHDRTDLLPLKAGVAIMALGCMSKHPDVSVKIVPCGMNYFHPHRFRSRAVVEFGDPIEVSPDLVAKYSNAETNKQAVKELLDTITEGLKAVTLTCSDYETLMLIQAARRLYAGQLSSKLPLPLVVEMNRRLVRGYEEFKDDPQVMKLRENVLKYNEHLAQYNIPDHQVEHARLNFYRNLQLLLSRSIRLLFTFLLALPGVIMFSPVFLIAKRISKKKAQQALAASTVKIKANDVIATWKILMGIVVAPMLYIFWSILIVWYFRDTYTKGNYFLSFIIAYICSAAVTYSALSIGDIGMDIFKSLRPLYLSITTPKGLQTLKEERQVLAAEITEIVNTIGPKLFPDFDGESLRKKYQSTGVSLEDEEDRKTQELKRRKMLKKKRAYSSYVEVSPVPTNTEYEERVASDDDSDAVSMVNSDNSLSFIPIFSSVHRTDSMSSLSSMSSEYDVEESLTKHDGLSGIVLDAVRKNRK</sequence>
<organism evidence="3 4">
    <name type="scientific">Eremothecium sinecaudum</name>
    <dbReference type="NCBI Taxonomy" id="45286"/>
    <lineage>
        <taxon>Eukaryota</taxon>
        <taxon>Fungi</taxon>
        <taxon>Dikarya</taxon>
        <taxon>Ascomycota</taxon>
        <taxon>Saccharomycotina</taxon>
        <taxon>Saccharomycetes</taxon>
        <taxon>Saccharomycetales</taxon>
        <taxon>Saccharomycetaceae</taxon>
        <taxon>Eremothecium</taxon>
    </lineage>
</organism>